<name>A0A916SGM9_9MICO</name>
<gene>
    <name evidence="1" type="ORF">GCM10010979_12600</name>
</gene>
<keyword evidence="2" id="KW-1185">Reference proteome</keyword>
<dbReference type="AlphaFoldDB" id="A0A916SGM9"/>
<protein>
    <submittedName>
        <fullName evidence="1">Uncharacterized protein</fullName>
    </submittedName>
</protein>
<comment type="caution">
    <text evidence="1">The sequence shown here is derived from an EMBL/GenBank/DDBJ whole genome shotgun (WGS) entry which is preliminary data.</text>
</comment>
<reference evidence="1" key="1">
    <citation type="journal article" date="2014" name="Int. J. Syst. Evol. Microbiol.">
        <title>Complete genome sequence of Corynebacterium casei LMG S-19264T (=DSM 44701T), isolated from a smear-ripened cheese.</title>
        <authorList>
            <consortium name="US DOE Joint Genome Institute (JGI-PGF)"/>
            <person name="Walter F."/>
            <person name="Albersmeier A."/>
            <person name="Kalinowski J."/>
            <person name="Ruckert C."/>
        </authorList>
    </citation>
    <scope>NUCLEOTIDE SEQUENCE</scope>
    <source>
        <strain evidence="1">CGMCC 1.12813</strain>
    </source>
</reference>
<proteinExistence type="predicted"/>
<dbReference type="EMBL" id="BMGB01000001">
    <property type="protein sequence ID" value="GGA99610.1"/>
    <property type="molecule type" value="Genomic_DNA"/>
</dbReference>
<evidence type="ECO:0000313" key="2">
    <source>
        <dbReference type="Proteomes" id="UP000606922"/>
    </source>
</evidence>
<organism evidence="1 2">
    <name type="scientific">Conyzicola nivalis</name>
    <dbReference type="NCBI Taxonomy" id="1477021"/>
    <lineage>
        <taxon>Bacteria</taxon>
        <taxon>Bacillati</taxon>
        <taxon>Actinomycetota</taxon>
        <taxon>Actinomycetes</taxon>
        <taxon>Micrococcales</taxon>
        <taxon>Microbacteriaceae</taxon>
        <taxon>Conyzicola</taxon>
    </lineage>
</organism>
<sequence length="54" mass="6463">MTRPAGDVVGYIERFSESRGIRYRAKRLIVRQQRFVPVGEFWSMHDALQCFRMN</sequence>
<evidence type="ECO:0000313" key="1">
    <source>
        <dbReference type="EMBL" id="GGA99610.1"/>
    </source>
</evidence>
<dbReference type="RefSeq" id="WP_229733099.1">
    <property type="nucleotide sequence ID" value="NZ_BMGB01000001.1"/>
</dbReference>
<dbReference type="Proteomes" id="UP000606922">
    <property type="component" value="Unassembled WGS sequence"/>
</dbReference>
<accession>A0A916SGM9</accession>
<reference evidence="1" key="2">
    <citation type="submission" date="2020-09" db="EMBL/GenBank/DDBJ databases">
        <authorList>
            <person name="Sun Q."/>
            <person name="Zhou Y."/>
        </authorList>
    </citation>
    <scope>NUCLEOTIDE SEQUENCE</scope>
    <source>
        <strain evidence="1">CGMCC 1.12813</strain>
    </source>
</reference>